<dbReference type="Proteomes" id="UP000680638">
    <property type="component" value="Unassembled WGS sequence"/>
</dbReference>
<protein>
    <submittedName>
        <fullName evidence="1">Uncharacterized protein</fullName>
    </submittedName>
</protein>
<evidence type="ECO:0000313" key="2">
    <source>
        <dbReference type="Proteomes" id="UP000680638"/>
    </source>
</evidence>
<accession>A0ABQ4LZ98</accession>
<reference evidence="1 2" key="1">
    <citation type="submission" date="2021-03" db="EMBL/GenBank/DDBJ databases">
        <title>Antimicrobial resistance genes in bacteria isolated from Japanese honey, and their potential for conferring macrolide and lincosamide resistance in the American foulbrood pathogen Paenibacillus larvae.</title>
        <authorList>
            <person name="Okamoto M."/>
            <person name="Kumagai M."/>
            <person name="Kanamori H."/>
            <person name="Takamatsu D."/>
        </authorList>
    </citation>
    <scope>NUCLEOTIDE SEQUENCE [LARGE SCALE GENOMIC DNA]</scope>
    <source>
        <strain evidence="1 2">J21TS3</strain>
    </source>
</reference>
<dbReference type="EMBL" id="BORW01000019">
    <property type="protein sequence ID" value="GIO68549.1"/>
    <property type="molecule type" value="Genomic_DNA"/>
</dbReference>
<evidence type="ECO:0000313" key="1">
    <source>
        <dbReference type="EMBL" id="GIO68549.1"/>
    </source>
</evidence>
<proteinExistence type="predicted"/>
<keyword evidence="2" id="KW-1185">Reference proteome</keyword>
<organism evidence="1 2">
    <name type="scientific">Paenibacillus cookii</name>
    <dbReference type="NCBI Taxonomy" id="157839"/>
    <lineage>
        <taxon>Bacteria</taxon>
        <taxon>Bacillati</taxon>
        <taxon>Bacillota</taxon>
        <taxon>Bacilli</taxon>
        <taxon>Bacillales</taxon>
        <taxon>Paenibacillaceae</taxon>
        <taxon>Paenibacillus</taxon>
    </lineage>
</organism>
<comment type="caution">
    <text evidence="1">The sequence shown here is derived from an EMBL/GenBank/DDBJ whole genome shotgun (WGS) entry which is preliminary data.</text>
</comment>
<sequence length="367" mass="41873">MEGIEDRETGEISNMIQTTKELIHRLEADPRTDSAIITAYCRIISIYGDDEDARALFRVFAEDPSDYRRVLLLDPVMRCGGLELAEDIARVSFDQGSLREDMPSDILHVLGYMGYEKYMDYMAACVCEDDWDLSKDACLGLLHLPCQAYRERFESEWNKVAGQPLFPEFLPALSYTFADERIVPKLMSWGKTASTDCNAGLLLGISMFGPSQKERVRQILMDPFWELNSTGTGSHWWAYMCMPMTGLTFAEIIADLKNRTPVGGGTGDHRPDEIWIGHGYHVLHDLIEVKLAGDPHPIKYAPQNTEKMIDLYRDLFQWSSSHEDDSVPGRISAYLGYDHPLIDQYAGLRMKMEMALQKELEMDLMRK</sequence>
<name>A0ABQ4LZ98_9BACL</name>
<gene>
    <name evidence="1" type="ORF">J21TS3_33700</name>
</gene>